<dbReference type="AlphaFoldDB" id="A0A9W9CJB2"/>
<keyword evidence="1" id="KW-0732">Signal</keyword>
<evidence type="ECO:0000313" key="2">
    <source>
        <dbReference type="EMBL" id="KAJ4365674.1"/>
    </source>
</evidence>
<name>A0A9W9CJB2_9PLEO</name>
<reference evidence="2" key="1">
    <citation type="submission" date="2022-10" db="EMBL/GenBank/DDBJ databases">
        <title>Tapping the CABI collections for fungal endophytes: first genome assemblies for Collariella, Neodidymelliopsis, Ascochyta clinopodiicola, Didymella pomorum, Didymosphaeria variabile, Neocosmospora piperis and Neocucurbitaria cava.</title>
        <authorList>
            <person name="Hill R."/>
        </authorList>
    </citation>
    <scope>NUCLEOTIDE SEQUENCE</scope>
    <source>
        <strain evidence="2">IMI 356814</strain>
    </source>
</reference>
<evidence type="ECO:0000256" key="1">
    <source>
        <dbReference type="SAM" id="SignalP"/>
    </source>
</evidence>
<protein>
    <submittedName>
        <fullName evidence="2">Uncharacterized protein</fullName>
    </submittedName>
</protein>
<dbReference type="InterPro" id="IPR011042">
    <property type="entry name" value="6-blade_b-propeller_TolB-like"/>
</dbReference>
<gene>
    <name evidence="2" type="ORF">N0V83_008294</name>
</gene>
<feature type="signal peptide" evidence="1">
    <location>
        <begin position="1"/>
        <end position="16"/>
    </location>
</feature>
<sequence length="365" mass="39520">MLPLLTFLAALQLSSAYRSERPKTSSSLFILDEGVGHRSTPVTRWRTSIRSTTTQGTNATIIQQLGPENNPDQPIGAYSLAYSPSTSSLYSATGEGIIRTDIDGSNPKILITEDTIMSVTVAEKEGKIYYSTLTEGLIKRAELDGSNVEVVRNVSQGINLSYGASYTPAYFYAGGVLVDEEKGWLYWSASGGEHDGSVRRAALKSQDQEQEQVLASGINLPGQLRLVGDTLFWAEIGRWGDSPTAIKRIDLSQVRKSPVQPSSTTSSPVAYATQTVVHSNQSASIFVAIDYTGGLSTVAIQSFVVRGDGAEQKIWFVGMSAERTMFGKLVEITWKGSGDEEKAELKVLNQDTKDLGVPVGLEYVD</sequence>
<dbReference type="OrthoDB" id="5958943at2759"/>
<evidence type="ECO:0000313" key="3">
    <source>
        <dbReference type="Proteomes" id="UP001140560"/>
    </source>
</evidence>
<dbReference type="Gene3D" id="2.120.10.30">
    <property type="entry name" value="TolB, C-terminal domain"/>
    <property type="match status" value="1"/>
</dbReference>
<dbReference type="SUPFAM" id="SSF63825">
    <property type="entry name" value="YWTD domain"/>
    <property type="match status" value="1"/>
</dbReference>
<keyword evidence="3" id="KW-1185">Reference proteome</keyword>
<accession>A0A9W9CJB2</accession>
<feature type="chain" id="PRO_5040744467" evidence="1">
    <location>
        <begin position="17"/>
        <end position="365"/>
    </location>
</feature>
<dbReference type="EMBL" id="JAPEUY010000015">
    <property type="protein sequence ID" value="KAJ4365674.1"/>
    <property type="molecule type" value="Genomic_DNA"/>
</dbReference>
<comment type="caution">
    <text evidence="2">The sequence shown here is derived from an EMBL/GenBank/DDBJ whole genome shotgun (WGS) entry which is preliminary data.</text>
</comment>
<dbReference type="Proteomes" id="UP001140560">
    <property type="component" value="Unassembled WGS sequence"/>
</dbReference>
<organism evidence="2 3">
    <name type="scientific">Neocucurbitaria cava</name>
    <dbReference type="NCBI Taxonomy" id="798079"/>
    <lineage>
        <taxon>Eukaryota</taxon>
        <taxon>Fungi</taxon>
        <taxon>Dikarya</taxon>
        <taxon>Ascomycota</taxon>
        <taxon>Pezizomycotina</taxon>
        <taxon>Dothideomycetes</taxon>
        <taxon>Pleosporomycetidae</taxon>
        <taxon>Pleosporales</taxon>
        <taxon>Pleosporineae</taxon>
        <taxon>Cucurbitariaceae</taxon>
        <taxon>Neocucurbitaria</taxon>
    </lineage>
</organism>
<proteinExistence type="predicted"/>